<proteinExistence type="inferred from homology"/>
<evidence type="ECO:0000256" key="3">
    <source>
        <dbReference type="HAMAP-Rule" id="MF_01660"/>
    </source>
</evidence>
<sequence length="260" mass="28710">MLAHSCHGDSRKPVLVMLHGFLGSKNDWDTLIPDLLPHFYCICIDLPGHGQSPALAPGLSGFERVASAIQTTLSSLSIERYHLLGYSLGGRIALHLAQAYPDNLLSLSLESSHPGLQSAAERENRAHSDHAWSEKLSSLSIESFLSQWYLQGVFAELTESKRQALILKRSNNNSEALLTVFEPTSLSKQEDLWLLPSQLQLPCHYFVGKDDSKFSALASRWASLTNIRVHTIAGAGHNAHLASPALFCRQLIKHLIEDVQ</sequence>
<dbReference type="HAMAP" id="MF_01660">
    <property type="entry name" value="MenH"/>
    <property type="match status" value="1"/>
</dbReference>
<keyword evidence="2 3" id="KW-0456">Lyase</keyword>
<dbReference type="Pfam" id="PF00561">
    <property type="entry name" value="Abhydrolase_1"/>
    <property type="match status" value="1"/>
</dbReference>
<dbReference type="RefSeq" id="WP_126507383.1">
    <property type="nucleotide sequence ID" value="NZ_RXNV01000011.1"/>
</dbReference>
<dbReference type="UniPathway" id="UPA00079"/>
<name>A0A431W024_9GAMM</name>
<comment type="subunit">
    <text evidence="3">Monomer.</text>
</comment>
<comment type="function">
    <text evidence="3">Catalyzes a proton abstraction reaction that results in 2,5-elimination of pyruvate from 2-succinyl-5-enolpyruvyl-6-hydroxy-3-cyclohexene-1-carboxylate (SEPHCHC) and the formation of 2-succinyl-6-hydroxy-2,4-cyclohexadiene-1-carboxylate (SHCHC).</text>
</comment>
<evidence type="ECO:0000313" key="6">
    <source>
        <dbReference type="Proteomes" id="UP000282060"/>
    </source>
</evidence>
<dbReference type="PRINTS" id="PR00111">
    <property type="entry name" value="ABHYDROLASE"/>
</dbReference>
<comment type="pathway">
    <text evidence="3">Quinol/quinone metabolism; 1,4-dihydroxy-2-naphthoate biosynthesis; 1,4-dihydroxy-2-naphthoate from chorismate: step 3/7.</text>
</comment>
<evidence type="ECO:0000313" key="5">
    <source>
        <dbReference type="EMBL" id="RTR28887.1"/>
    </source>
</evidence>
<organism evidence="5 6">
    <name type="scientific">Shewanella atlantica</name>
    <dbReference type="NCBI Taxonomy" id="271099"/>
    <lineage>
        <taxon>Bacteria</taxon>
        <taxon>Pseudomonadati</taxon>
        <taxon>Pseudomonadota</taxon>
        <taxon>Gammaproteobacteria</taxon>
        <taxon>Alteromonadales</taxon>
        <taxon>Shewanellaceae</taxon>
        <taxon>Shewanella</taxon>
    </lineage>
</organism>
<dbReference type="InterPro" id="IPR029058">
    <property type="entry name" value="AB_hydrolase_fold"/>
</dbReference>
<dbReference type="NCBIfam" id="TIGR03695">
    <property type="entry name" value="menH_SHCHC"/>
    <property type="match status" value="1"/>
</dbReference>
<reference evidence="5 6" key="1">
    <citation type="submission" date="2018-12" db="EMBL/GenBank/DDBJ databases">
        <authorList>
            <person name="Yu L."/>
        </authorList>
    </citation>
    <scope>NUCLEOTIDE SEQUENCE [LARGE SCALE GENOMIC DNA]</scope>
    <source>
        <strain evidence="5 6">HAW-EB5</strain>
    </source>
</reference>
<comment type="pathway">
    <text evidence="3">Quinol/quinone metabolism; menaquinone biosynthesis.</text>
</comment>
<dbReference type="OrthoDB" id="9808398at2"/>
<dbReference type="AlphaFoldDB" id="A0A431W024"/>
<dbReference type="PANTHER" id="PTHR42916">
    <property type="entry name" value="2-SUCCINYL-5-ENOLPYRUVYL-6-HYDROXY-3-CYCLOHEXENE-1-CARBOXYLATE SYNTHASE"/>
    <property type="match status" value="1"/>
</dbReference>
<comment type="similarity">
    <text evidence="3">Belongs to the AB hydrolase superfamily. MenH family.</text>
</comment>
<evidence type="ECO:0000256" key="1">
    <source>
        <dbReference type="ARBA" id="ARBA00022428"/>
    </source>
</evidence>
<accession>A0A431W024</accession>
<dbReference type="EMBL" id="RXNV01000011">
    <property type="protein sequence ID" value="RTR28887.1"/>
    <property type="molecule type" value="Genomic_DNA"/>
</dbReference>
<evidence type="ECO:0000259" key="4">
    <source>
        <dbReference type="Pfam" id="PF00561"/>
    </source>
</evidence>
<dbReference type="InterPro" id="IPR000073">
    <property type="entry name" value="AB_hydrolase_1"/>
</dbReference>
<comment type="catalytic activity">
    <reaction evidence="3">
        <text>5-enolpyruvoyl-6-hydroxy-2-succinyl-cyclohex-3-ene-1-carboxylate = (1R,6R)-6-hydroxy-2-succinyl-cyclohexa-2,4-diene-1-carboxylate + pyruvate</text>
        <dbReference type="Rhea" id="RHEA:25597"/>
        <dbReference type="ChEBI" id="CHEBI:15361"/>
        <dbReference type="ChEBI" id="CHEBI:58689"/>
        <dbReference type="ChEBI" id="CHEBI:58818"/>
        <dbReference type="EC" id="4.2.99.20"/>
    </reaction>
</comment>
<dbReference type="Proteomes" id="UP000282060">
    <property type="component" value="Unassembled WGS sequence"/>
</dbReference>
<dbReference type="SUPFAM" id="SSF53474">
    <property type="entry name" value="alpha/beta-Hydrolases"/>
    <property type="match status" value="1"/>
</dbReference>
<keyword evidence="1 3" id="KW-0474">Menaquinone biosynthesis</keyword>
<protein>
    <recommendedName>
        <fullName evidence="3">Putative 2-succinyl-6-hydroxy-2,4-cyclohexadiene-1-carboxylate synthase</fullName>
        <shortName evidence="3">SHCHC synthase</shortName>
        <ecNumber evidence="3">4.2.99.20</ecNumber>
    </recommendedName>
</protein>
<dbReference type="GO" id="GO:0009234">
    <property type="term" value="P:menaquinone biosynthetic process"/>
    <property type="evidence" value="ECO:0007669"/>
    <property type="project" value="UniProtKB-UniRule"/>
</dbReference>
<comment type="caution">
    <text evidence="5">The sequence shown here is derived from an EMBL/GenBank/DDBJ whole genome shotgun (WGS) entry which is preliminary data.</text>
</comment>
<dbReference type="PANTHER" id="PTHR42916:SF1">
    <property type="entry name" value="PROTEIN PHYLLO, CHLOROPLASTIC"/>
    <property type="match status" value="1"/>
</dbReference>
<dbReference type="InterPro" id="IPR022485">
    <property type="entry name" value="SHCHC_synthase_MenH"/>
</dbReference>
<dbReference type="UniPathway" id="UPA01057">
    <property type="reaction ID" value="UER00900"/>
</dbReference>
<feature type="domain" description="AB hydrolase-1" evidence="4">
    <location>
        <begin position="13"/>
        <end position="241"/>
    </location>
</feature>
<dbReference type="Gene3D" id="3.40.50.1820">
    <property type="entry name" value="alpha/beta hydrolase"/>
    <property type="match status" value="1"/>
</dbReference>
<evidence type="ECO:0000256" key="2">
    <source>
        <dbReference type="ARBA" id="ARBA00023239"/>
    </source>
</evidence>
<dbReference type="EC" id="4.2.99.20" evidence="3"/>
<dbReference type="GO" id="GO:0070205">
    <property type="term" value="F:2-succinyl-6-hydroxy-2,4-cyclohexadiene-1-carboxylate synthase activity"/>
    <property type="evidence" value="ECO:0007669"/>
    <property type="project" value="UniProtKB-UniRule"/>
</dbReference>
<gene>
    <name evidence="3 5" type="primary">menH</name>
    <name evidence="5" type="ORF">EKG39_18080</name>
</gene>
<keyword evidence="6" id="KW-1185">Reference proteome</keyword>